<dbReference type="RefSeq" id="WP_188459110.1">
    <property type="nucleotide sequence ID" value="NZ_BMGM01000009.1"/>
</dbReference>
<name>A0ABQ1SL86_9FLAO</name>
<protein>
    <submittedName>
        <fullName evidence="1">Uncharacterized protein</fullName>
    </submittedName>
</protein>
<accession>A0ABQ1SL86</accession>
<evidence type="ECO:0000313" key="1">
    <source>
        <dbReference type="EMBL" id="GGE40971.1"/>
    </source>
</evidence>
<keyword evidence="2" id="KW-1185">Reference proteome</keyword>
<comment type="caution">
    <text evidence="1">The sequence shown here is derived from an EMBL/GenBank/DDBJ whole genome shotgun (WGS) entry which is preliminary data.</text>
</comment>
<dbReference type="EMBL" id="BMGM01000009">
    <property type="protein sequence ID" value="GGE40971.1"/>
    <property type="molecule type" value="Genomic_DNA"/>
</dbReference>
<organism evidence="1 2">
    <name type="scientific">Psychroflexus planctonicus</name>
    <dbReference type="NCBI Taxonomy" id="1526575"/>
    <lineage>
        <taxon>Bacteria</taxon>
        <taxon>Pseudomonadati</taxon>
        <taxon>Bacteroidota</taxon>
        <taxon>Flavobacteriia</taxon>
        <taxon>Flavobacteriales</taxon>
        <taxon>Flavobacteriaceae</taxon>
        <taxon>Psychroflexus</taxon>
    </lineage>
</organism>
<dbReference type="Proteomes" id="UP000599179">
    <property type="component" value="Unassembled WGS sequence"/>
</dbReference>
<reference evidence="2" key="1">
    <citation type="journal article" date="2019" name="Int. J. Syst. Evol. Microbiol.">
        <title>The Global Catalogue of Microorganisms (GCM) 10K type strain sequencing project: providing services to taxonomists for standard genome sequencing and annotation.</title>
        <authorList>
            <consortium name="The Broad Institute Genomics Platform"/>
            <consortium name="The Broad Institute Genome Sequencing Center for Infectious Disease"/>
            <person name="Wu L."/>
            <person name="Ma J."/>
        </authorList>
    </citation>
    <scope>NUCLEOTIDE SEQUENCE [LARGE SCALE GENOMIC DNA]</scope>
    <source>
        <strain evidence="2">CGMCC 1.12931</strain>
    </source>
</reference>
<proteinExistence type="predicted"/>
<gene>
    <name evidence="1" type="ORF">GCM10010832_21310</name>
</gene>
<evidence type="ECO:0000313" key="2">
    <source>
        <dbReference type="Proteomes" id="UP000599179"/>
    </source>
</evidence>
<sequence length="280" mass="33222">MNYPINSYNYVSNFRKLLSCKLKHTYYNDNVLKNVVVKPDLETQELLDNFNILFRLTNDGFVLLSKVDNRFASKNYEGAIRLKFIFEVKNNYFINITDLPFSSNQKLCFFNEQDLSDEKLQLSNPVDENDSFSYDNNGINGEINLKINTKNQFFGNEEALENKQQLNFSILFNSREVKLRYNFYSLKENNVFKNYYLTDENNTIKIKDFKQRFLASGTKAHFVILEEKIVVSELYSNKMYLKKEDDILSYFSLFLPHPKPSNISYDRNIDYFINDIYVKI</sequence>